<dbReference type="SUPFAM" id="SSF64438">
    <property type="entry name" value="CNF1/YfiH-like putative cysteine hydrolases"/>
    <property type="match status" value="1"/>
</dbReference>
<dbReference type="InterPro" id="IPR003730">
    <property type="entry name" value="Cu_polyphenol_OxRdtase"/>
</dbReference>
<name>A0A212T4X2_9MICO</name>
<comment type="similarity">
    <text evidence="3">Belongs to the purine nucleoside phosphorylase YfiH/LACC1 family.</text>
</comment>
<comment type="catalytic activity">
    <reaction evidence="9">
        <text>adenosine + H2O + H(+) = inosine + NH4(+)</text>
        <dbReference type="Rhea" id="RHEA:24408"/>
        <dbReference type="ChEBI" id="CHEBI:15377"/>
        <dbReference type="ChEBI" id="CHEBI:15378"/>
        <dbReference type="ChEBI" id="CHEBI:16335"/>
        <dbReference type="ChEBI" id="CHEBI:17596"/>
        <dbReference type="ChEBI" id="CHEBI:28938"/>
        <dbReference type="EC" id="3.5.4.4"/>
    </reaction>
    <physiologicalReaction direction="left-to-right" evidence="9">
        <dbReference type="Rhea" id="RHEA:24409"/>
    </physiologicalReaction>
</comment>
<comment type="function">
    <text evidence="2">Purine nucleoside enzyme that catalyzes the phosphorolysis of adenosine and inosine nucleosides, yielding D-ribose 1-phosphate and the respective free bases, adenine and hypoxanthine. Also catalyzes the phosphorolysis of S-methyl-5'-thioadenosine into adenine and S-methyl-5-thio-alpha-D-ribose 1-phosphate. Also has adenosine deaminase activity.</text>
</comment>
<keyword evidence="7" id="KW-0862">Zinc</keyword>
<evidence type="ECO:0000256" key="12">
    <source>
        <dbReference type="SAM" id="MobiDB-lite"/>
    </source>
</evidence>
<reference evidence="13 14" key="1">
    <citation type="submission" date="2017-06" db="EMBL/GenBank/DDBJ databases">
        <authorList>
            <person name="Kim H.J."/>
            <person name="Triplett B.A."/>
        </authorList>
    </citation>
    <scope>NUCLEOTIDE SEQUENCE [LARGE SCALE GENOMIC DNA]</scope>
    <source>
        <strain evidence="13 14">DSM 22179</strain>
    </source>
</reference>
<evidence type="ECO:0000256" key="11">
    <source>
        <dbReference type="ARBA" id="ARBA00049893"/>
    </source>
</evidence>
<evidence type="ECO:0000256" key="3">
    <source>
        <dbReference type="ARBA" id="ARBA00007353"/>
    </source>
</evidence>
<accession>A0A212T4X2</accession>
<evidence type="ECO:0000256" key="7">
    <source>
        <dbReference type="ARBA" id="ARBA00022833"/>
    </source>
</evidence>
<evidence type="ECO:0000256" key="9">
    <source>
        <dbReference type="ARBA" id="ARBA00047989"/>
    </source>
</evidence>
<comment type="catalytic activity">
    <reaction evidence="1">
        <text>inosine + phosphate = alpha-D-ribose 1-phosphate + hypoxanthine</text>
        <dbReference type="Rhea" id="RHEA:27646"/>
        <dbReference type="ChEBI" id="CHEBI:17368"/>
        <dbReference type="ChEBI" id="CHEBI:17596"/>
        <dbReference type="ChEBI" id="CHEBI:43474"/>
        <dbReference type="ChEBI" id="CHEBI:57720"/>
        <dbReference type="EC" id="2.4.2.1"/>
    </reaction>
    <physiologicalReaction direction="left-to-right" evidence="1">
        <dbReference type="Rhea" id="RHEA:27647"/>
    </physiologicalReaction>
</comment>
<dbReference type="GO" id="GO:0005507">
    <property type="term" value="F:copper ion binding"/>
    <property type="evidence" value="ECO:0007669"/>
    <property type="project" value="TreeGrafter"/>
</dbReference>
<dbReference type="AlphaFoldDB" id="A0A212T4X2"/>
<evidence type="ECO:0000313" key="13">
    <source>
        <dbReference type="EMBL" id="SNC60910.1"/>
    </source>
</evidence>
<evidence type="ECO:0000256" key="6">
    <source>
        <dbReference type="ARBA" id="ARBA00022801"/>
    </source>
</evidence>
<dbReference type="CDD" id="cd16833">
    <property type="entry name" value="YfiH"/>
    <property type="match status" value="1"/>
</dbReference>
<evidence type="ECO:0000313" key="14">
    <source>
        <dbReference type="Proteomes" id="UP000198122"/>
    </source>
</evidence>
<dbReference type="InterPro" id="IPR011324">
    <property type="entry name" value="Cytotoxic_necrot_fac-like_cat"/>
</dbReference>
<dbReference type="Gene3D" id="3.60.140.10">
    <property type="entry name" value="CNF1/YfiH-like putative cysteine hydrolases"/>
    <property type="match status" value="1"/>
</dbReference>
<evidence type="ECO:0000256" key="4">
    <source>
        <dbReference type="ARBA" id="ARBA00022679"/>
    </source>
</evidence>
<keyword evidence="6" id="KW-0378">Hydrolase</keyword>
<evidence type="ECO:0000256" key="8">
    <source>
        <dbReference type="ARBA" id="ARBA00023008"/>
    </source>
</evidence>
<evidence type="ECO:0008006" key="15">
    <source>
        <dbReference type="Google" id="ProtNLM"/>
    </source>
</evidence>
<evidence type="ECO:0000256" key="1">
    <source>
        <dbReference type="ARBA" id="ARBA00000553"/>
    </source>
</evidence>
<keyword evidence="8" id="KW-0186">Copper</keyword>
<comment type="catalytic activity">
    <reaction evidence="11">
        <text>S-methyl-5'-thioadenosine + phosphate = 5-(methylsulfanyl)-alpha-D-ribose 1-phosphate + adenine</text>
        <dbReference type="Rhea" id="RHEA:11852"/>
        <dbReference type="ChEBI" id="CHEBI:16708"/>
        <dbReference type="ChEBI" id="CHEBI:17509"/>
        <dbReference type="ChEBI" id="CHEBI:43474"/>
        <dbReference type="ChEBI" id="CHEBI:58533"/>
        <dbReference type="EC" id="2.4.2.28"/>
    </reaction>
    <physiologicalReaction direction="left-to-right" evidence="11">
        <dbReference type="Rhea" id="RHEA:11853"/>
    </physiologicalReaction>
</comment>
<dbReference type="Pfam" id="PF02578">
    <property type="entry name" value="Cu-oxidase_4"/>
    <property type="match status" value="1"/>
</dbReference>
<sequence>MDHVSTGPLRMLPEGAGGVGVTMGRTRPRSREVPVTPTPAPRGPRTPVWWHESLPAVDDLWGVEWLFTRRAVDHFPGAGSLAGFNLGDHVGDDPVRVARHRRILAAGLGVGAEDLHWMHQVHGATVRVLDADASRHVPAGSHMLPEGDGLVLDAVGRHGGGLEPGAAVVVVADCTPVLLVDRRRGLLAVAHAGRPGMLAGVVPATVAALRARGATDLEAVVGPSVCGRCYEVPERMRAEAMAAEPTCGGRTAWGTPSIDVATTVVEQLVREDVLLRHWVQECTLEEEDLFSHRRDGSPTATGRFAGAVRLVAPSGVGA</sequence>
<dbReference type="GO" id="GO:0016787">
    <property type="term" value="F:hydrolase activity"/>
    <property type="evidence" value="ECO:0007669"/>
    <property type="project" value="UniProtKB-KW"/>
</dbReference>
<gene>
    <name evidence="13" type="ORF">SAMN05445756_0375</name>
</gene>
<dbReference type="EMBL" id="FYEZ01000001">
    <property type="protein sequence ID" value="SNC60910.1"/>
    <property type="molecule type" value="Genomic_DNA"/>
</dbReference>
<dbReference type="PANTHER" id="PTHR30616:SF2">
    <property type="entry name" value="PURINE NUCLEOSIDE PHOSPHORYLASE LACC1"/>
    <property type="match status" value="1"/>
</dbReference>
<keyword evidence="14" id="KW-1185">Reference proteome</keyword>
<keyword evidence="4" id="KW-0808">Transferase</keyword>
<organism evidence="13 14">
    <name type="scientific">Kytococcus aerolatus</name>
    <dbReference type="NCBI Taxonomy" id="592308"/>
    <lineage>
        <taxon>Bacteria</taxon>
        <taxon>Bacillati</taxon>
        <taxon>Actinomycetota</taxon>
        <taxon>Actinomycetes</taxon>
        <taxon>Micrococcales</taxon>
        <taxon>Kytococcaceae</taxon>
        <taxon>Kytococcus</taxon>
    </lineage>
</organism>
<comment type="catalytic activity">
    <reaction evidence="10">
        <text>adenosine + phosphate = alpha-D-ribose 1-phosphate + adenine</text>
        <dbReference type="Rhea" id="RHEA:27642"/>
        <dbReference type="ChEBI" id="CHEBI:16335"/>
        <dbReference type="ChEBI" id="CHEBI:16708"/>
        <dbReference type="ChEBI" id="CHEBI:43474"/>
        <dbReference type="ChEBI" id="CHEBI:57720"/>
        <dbReference type="EC" id="2.4.2.1"/>
    </reaction>
    <physiologicalReaction direction="left-to-right" evidence="10">
        <dbReference type="Rhea" id="RHEA:27643"/>
    </physiologicalReaction>
</comment>
<evidence type="ECO:0000256" key="10">
    <source>
        <dbReference type="ARBA" id="ARBA00048968"/>
    </source>
</evidence>
<evidence type="ECO:0000256" key="2">
    <source>
        <dbReference type="ARBA" id="ARBA00003215"/>
    </source>
</evidence>
<dbReference type="Proteomes" id="UP000198122">
    <property type="component" value="Unassembled WGS sequence"/>
</dbReference>
<evidence type="ECO:0000256" key="5">
    <source>
        <dbReference type="ARBA" id="ARBA00022723"/>
    </source>
</evidence>
<dbReference type="InterPro" id="IPR038371">
    <property type="entry name" value="Cu_polyphenol_OxRdtase_sf"/>
</dbReference>
<keyword evidence="5" id="KW-0479">Metal-binding</keyword>
<dbReference type="PANTHER" id="PTHR30616">
    <property type="entry name" value="UNCHARACTERIZED PROTEIN YFIH"/>
    <property type="match status" value="1"/>
</dbReference>
<protein>
    <recommendedName>
        <fullName evidence="15">Purine nucleoside phosphorylase</fullName>
    </recommendedName>
</protein>
<dbReference type="GO" id="GO:0017061">
    <property type="term" value="F:S-methyl-5-thioadenosine phosphorylase activity"/>
    <property type="evidence" value="ECO:0007669"/>
    <property type="project" value="UniProtKB-EC"/>
</dbReference>
<feature type="region of interest" description="Disordered" evidence="12">
    <location>
        <begin position="1"/>
        <end position="44"/>
    </location>
</feature>
<proteinExistence type="inferred from homology"/>